<feature type="non-terminal residue" evidence="1">
    <location>
        <position position="245"/>
    </location>
</feature>
<dbReference type="Proteomes" id="UP000053283">
    <property type="component" value="Unassembled WGS sequence"/>
</dbReference>
<keyword evidence="2" id="KW-1185">Reference proteome</keyword>
<organism evidence="1 2">
    <name type="scientific">Nipponia nippon</name>
    <name type="common">Crested ibis</name>
    <name type="synonym">Ibis nippon</name>
    <dbReference type="NCBI Taxonomy" id="128390"/>
    <lineage>
        <taxon>Eukaryota</taxon>
        <taxon>Metazoa</taxon>
        <taxon>Chordata</taxon>
        <taxon>Craniata</taxon>
        <taxon>Vertebrata</taxon>
        <taxon>Euteleostomi</taxon>
        <taxon>Archelosauria</taxon>
        <taxon>Archosauria</taxon>
        <taxon>Dinosauria</taxon>
        <taxon>Saurischia</taxon>
        <taxon>Theropoda</taxon>
        <taxon>Coelurosauria</taxon>
        <taxon>Aves</taxon>
        <taxon>Neognathae</taxon>
        <taxon>Neoaves</taxon>
        <taxon>Aequornithes</taxon>
        <taxon>Pelecaniformes</taxon>
        <taxon>Threskiornithidae</taxon>
        <taxon>Nipponia</taxon>
    </lineage>
</organism>
<evidence type="ECO:0008006" key="3">
    <source>
        <dbReference type="Google" id="ProtNLM"/>
    </source>
</evidence>
<feature type="non-terminal residue" evidence="1">
    <location>
        <position position="1"/>
    </location>
</feature>
<evidence type="ECO:0000313" key="1">
    <source>
        <dbReference type="EMBL" id="KFQ95409.1"/>
    </source>
</evidence>
<reference evidence="1 2" key="1">
    <citation type="submission" date="2014-04" db="EMBL/GenBank/DDBJ databases">
        <title>Genome evolution of avian class.</title>
        <authorList>
            <person name="Zhang G."/>
            <person name="Li C."/>
        </authorList>
    </citation>
    <scope>NUCLEOTIDE SEQUENCE [LARGE SCALE GENOMIC DNA]</scope>
    <source>
        <strain evidence="1">BGI_Y956</strain>
    </source>
</reference>
<gene>
    <name evidence="1" type="ORF">Y956_16064</name>
</gene>
<dbReference type="PANTHER" id="PTHR33332">
    <property type="entry name" value="REVERSE TRANSCRIPTASE DOMAIN-CONTAINING PROTEIN"/>
    <property type="match status" value="1"/>
</dbReference>
<proteinExistence type="predicted"/>
<accession>A0A091UWR6</accession>
<dbReference type="PRINTS" id="PR01345">
    <property type="entry name" value="CERVTRCPTASE"/>
</dbReference>
<protein>
    <recommendedName>
        <fullName evidence="3">Reverse transcriptase domain-containing protein</fullName>
    </recommendedName>
</protein>
<dbReference type="STRING" id="128390.A0A091UWR6"/>
<dbReference type="EMBL" id="KL410280">
    <property type="protein sequence ID" value="KFQ95409.1"/>
    <property type="molecule type" value="Genomic_DNA"/>
</dbReference>
<name>A0A091UWR6_NIPNI</name>
<dbReference type="AlphaFoldDB" id="A0A091UWR6"/>
<evidence type="ECO:0000313" key="2">
    <source>
        <dbReference type="Proteomes" id="UP000053283"/>
    </source>
</evidence>
<sequence>DLDKLEKQAHMNRMRCNKAKCKVLYLGRGNPRYEYRLGEELIENSPEEKDLGVLVDEKLDMSWQCALTAQKANCILGCIRRGMASRSREVILPLYSALMRPHLEYCIQLWSPQHKKDVDLLEQVQRRATKMIRGLEHLCYEDRLRELGLFSLEKRRLWGDLIVAFQYLKGAYIKEGERLFLRVDSNRTRGNSFKMKEGKFRLDVRKKFFTQRVVRHWKRLPRKVVKAPSLAVFKARFDRAVSNLV</sequence>